<dbReference type="Pfam" id="PF00428">
    <property type="entry name" value="Ribosomal_60s"/>
    <property type="match status" value="1"/>
</dbReference>
<dbReference type="CDD" id="cd05833">
    <property type="entry name" value="Ribosomal_P2"/>
    <property type="match status" value="1"/>
</dbReference>
<feature type="region of interest" description="Disordered" evidence="7">
    <location>
        <begin position="65"/>
        <end position="102"/>
    </location>
</feature>
<dbReference type="GO" id="GO:0003735">
    <property type="term" value="F:structural constituent of ribosome"/>
    <property type="evidence" value="ECO:0007669"/>
    <property type="project" value="InterPro"/>
</dbReference>
<evidence type="ECO:0000256" key="3">
    <source>
        <dbReference type="ARBA" id="ARBA00011266"/>
    </source>
</evidence>
<comment type="function">
    <text evidence="1">Plays an important role in the elongation step of protein synthesis.</text>
</comment>
<dbReference type="Gene3D" id="1.10.10.1410">
    <property type="match status" value="1"/>
</dbReference>
<dbReference type="InterPro" id="IPR044076">
    <property type="entry name" value="Ribosomal_P2"/>
</dbReference>
<evidence type="ECO:0000256" key="1">
    <source>
        <dbReference type="ARBA" id="ARBA00003362"/>
    </source>
</evidence>
<dbReference type="PANTHER" id="PTHR21141">
    <property type="entry name" value="60S ACIDIC RIBOSOMAL PROTEIN FAMILY MEMBER"/>
    <property type="match status" value="1"/>
</dbReference>
<comment type="similarity">
    <text evidence="2">Belongs to the eukaryotic ribosomal protein P1/P2 family.</text>
</comment>
<dbReference type="PRINTS" id="PR00456">
    <property type="entry name" value="RIBOSOMALP2"/>
</dbReference>
<name>A0A6U4XKT6_NEODS</name>
<reference evidence="8" key="1">
    <citation type="submission" date="2021-01" db="EMBL/GenBank/DDBJ databases">
        <authorList>
            <person name="Corre E."/>
            <person name="Pelletier E."/>
            <person name="Niang G."/>
            <person name="Scheremetjew M."/>
            <person name="Finn R."/>
            <person name="Kale V."/>
            <person name="Holt S."/>
            <person name="Cochrane G."/>
            <person name="Meng A."/>
            <person name="Brown T."/>
            <person name="Cohen L."/>
        </authorList>
    </citation>
    <scope>NUCLEOTIDE SEQUENCE</scope>
    <source>
        <strain evidence="8">CCAP 1951/1</strain>
    </source>
</reference>
<evidence type="ECO:0008006" key="10">
    <source>
        <dbReference type="Google" id="ProtNLM"/>
    </source>
</evidence>
<keyword evidence="5" id="KW-0689">Ribosomal protein</keyword>
<accession>A0A6U4XKT6</accession>
<dbReference type="FunFam" id="1.10.10.1410:FF:000002">
    <property type="entry name" value="60S acidic ribosomal protein P2"/>
    <property type="match status" value="1"/>
</dbReference>
<dbReference type="HAMAP" id="MF_01478">
    <property type="entry name" value="Ribosomal_L12_arch"/>
    <property type="match status" value="1"/>
</dbReference>
<dbReference type="PANTHER" id="PTHR21141:SF5">
    <property type="entry name" value="LARGE RIBOSOMAL SUBUNIT PROTEIN P2"/>
    <property type="match status" value="1"/>
</dbReference>
<keyword evidence="6" id="KW-0687">Ribonucleoprotein</keyword>
<evidence type="ECO:0000256" key="4">
    <source>
        <dbReference type="ARBA" id="ARBA00022553"/>
    </source>
</evidence>
<evidence type="ECO:0000256" key="2">
    <source>
        <dbReference type="ARBA" id="ARBA00005436"/>
    </source>
</evidence>
<evidence type="ECO:0000256" key="7">
    <source>
        <dbReference type="SAM" id="MobiDB-lite"/>
    </source>
</evidence>
<sequence length="102" mass="10230">MKYLAAYALCALNGTPTKDQVKKVLKAGGVDVDAARLDEVFAQFEGKNFEEVASAGKAKIGSAGAGAAPAAGGAPAAAAAKPAAKVEEPEEDDDDMGMGLFD</sequence>
<evidence type="ECO:0000313" key="9">
    <source>
        <dbReference type="EMBL" id="CAD9150916.1"/>
    </source>
</evidence>
<comment type="subunit">
    <text evidence="3">P1 and P2 exist as dimers at the large ribosomal subunit.</text>
</comment>
<dbReference type="GO" id="GO:0002182">
    <property type="term" value="P:cytoplasmic translational elongation"/>
    <property type="evidence" value="ECO:0007669"/>
    <property type="project" value="InterPro"/>
</dbReference>
<dbReference type="GO" id="GO:0022625">
    <property type="term" value="C:cytosolic large ribosomal subunit"/>
    <property type="evidence" value="ECO:0007669"/>
    <property type="project" value="InterPro"/>
</dbReference>
<evidence type="ECO:0000313" key="8">
    <source>
        <dbReference type="EMBL" id="CAD9150914.1"/>
    </source>
</evidence>
<gene>
    <name evidence="8" type="ORF">NDES1114_LOCUS32771</name>
    <name evidence="9" type="ORF">NDES1114_LOCUS32772</name>
</gene>
<dbReference type="InterPro" id="IPR027534">
    <property type="entry name" value="Ribosomal_P1/P2"/>
</dbReference>
<dbReference type="EMBL" id="HBGF01049029">
    <property type="protein sequence ID" value="CAD9150916.1"/>
    <property type="molecule type" value="Transcribed_RNA"/>
</dbReference>
<dbReference type="AlphaFoldDB" id="A0A6U4XKT6"/>
<organism evidence="8">
    <name type="scientific">Neobodo designis</name>
    <name type="common">Flagellated protozoan</name>
    <name type="synonym">Bodo designis</name>
    <dbReference type="NCBI Taxonomy" id="312471"/>
    <lineage>
        <taxon>Eukaryota</taxon>
        <taxon>Discoba</taxon>
        <taxon>Euglenozoa</taxon>
        <taxon>Kinetoplastea</taxon>
        <taxon>Metakinetoplastina</taxon>
        <taxon>Neobodonida</taxon>
        <taxon>Neobodo</taxon>
    </lineage>
</organism>
<evidence type="ECO:0000256" key="6">
    <source>
        <dbReference type="ARBA" id="ARBA00023274"/>
    </source>
</evidence>
<feature type="compositionally biased region" description="Low complexity" evidence="7">
    <location>
        <begin position="65"/>
        <end position="83"/>
    </location>
</feature>
<dbReference type="EMBL" id="HBGF01049028">
    <property type="protein sequence ID" value="CAD9150914.1"/>
    <property type="molecule type" value="Transcribed_RNA"/>
</dbReference>
<protein>
    <recommendedName>
        <fullName evidence="10">60S acidic ribosomal protein P2</fullName>
    </recommendedName>
</protein>
<dbReference type="InterPro" id="IPR001859">
    <property type="entry name" value="Ribosomal_P1/P2_euk"/>
</dbReference>
<keyword evidence="4" id="KW-0597">Phosphoprotein</keyword>
<evidence type="ECO:0000256" key="5">
    <source>
        <dbReference type="ARBA" id="ARBA00022980"/>
    </source>
</evidence>
<dbReference type="InterPro" id="IPR038716">
    <property type="entry name" value="P1/P2_N_sf"/>
</dbReference>
<proteinExistence type="inferred from homology"/>